<name>A0A9Q3BWN9_9BASI</name>
<dbReference type="AlphaFoldDB" id="A0A9Q3BWN9"/>
<evidence type="ECO:0000259" key="1">
    <source>
        <dbReference type="Pfam" id="PF00078"/>
    </source>
</evidence>
<evidence type="ECO:0000313" key="3">
    <source>
        <dbReference type="Proteomes" id="UP000765509"/>
    </source>
</evidence>
<dbReference type="InterPro" id="IPR051320">
    <property type="entry name" value="Viral_Replic_Matur_Polypro"/>
</dbReference>
<dbReference type="InterPro" id="IPR000477">
    <property type="entry name" value="RT_dom"/>
</dbReference>
<dbReference type="PANTHER" id="PTHR33064">
    <property type="entry name" value="POL PROTEIN"/>
    <property type="match status" value="1"/>
</dbReference>
<organism evidence="2 3">
    <name type="scientific">Austropuccinia psidii MF-1</name>
    <dbReference type="NCBI Taxonomy" id="1389203"/>
    <lineage>
        <taxon>Eukaryota</taxon>
        <taxon>Fungi</taxon>
        <taxon>Dikarya</taxon>
        <taxon>Basidiomycota</taxon>
        <taxon>Pucciniomycotina</taxon>
        <taxon>Pucciniomycetes</taxon>
        <taxon>Pucciniales</taxon>
        <taxon>Sphaerophragmiaceae</taxon>
        <taxon>Austropuccinia</taxon>
    </lineage>
</organism>
<reference evidence="2" key="1">
    <citation type="submission" date="2021-03" db="EMBL/GenBank/DDBJ databases">
        <title>Draft genome sequence of rust myrtle Austropuccinia psidii MF-1, a brazilian biotype.</title>
        <authorList>
            <person name="Quecine M.C."/>
            <person name="Pachon D.M.R."/>
            <person name="Bonatelli M.L."/>
            <person name="Correr F.H."/>
            <person name="Franceschini L.M."/>
            <person name="Leite T.F."/>
            <person name="Margarido G.R.A."/>
            <person name="Almeida C.A."/>
            <person name="Ferrarezi J.A."/>
            <person name="Labate C.A."/>
        </authorList>
    </citation>
    <scope>NUCLEOTIDE SEQUENCE</scope>
    <source>
        <strain evidence="2">MF-1</strain>
    </source>
</reference>
<proteinExistence type="predicted"/>
<dbReference type="PANTHER" id="PTHR33064:SF37">
    <property type="entry name" value="RIBONUCLEASE H"/>
    <property type="match status" value="1"/>
</dbReference>
<dbReference type="Gene3D" id="3.10.10.10">
    <property type="entry name" value="HIV Type 1 Reverse Transcriptase, subunit A, domain 1"/>
    <property type="match status" value="1"/>
</dbReference>
<dbReference type="InterPro" id="IPR043128">
    <property type="entry name" value="Rev_trsase/Diguanyl_cyclase"/>
</dbReference>
<keyword evidence="3" id="KW-1185">Reference proteome</keyword>
<sequence>MCIYEYTSIPFGIKNAPPHFQRMMDTIFQEGIFEDWMVVYIDEIIIYSGRWDDHFQYRDSVLGKCTPINLKISLKECNFGQHKSLELGHTFSVYSLSIDKNKLAAVLQNPIPKNIKEMQNLLVFASYYRNHIKNVVHITSSL</sequence>
<dbReference type="Proteomes" id="UP000765509">
    <property type="component" value="Unassembled WGS sequence"/>
</dbReference>
<dbReference type="SUPFAM" id="SSF56672">
    <property type="entry name" value="DNA/RNA polymerases"/>
    <property type="match status" value="1"/>
</dbReference>
<dbReference type="EMBL" id="AVOT02003235">
    <property type="protein sequence ID" value="MBW0472894.1"/>
    <property type="molecule type" value="Genomic_DNA"/>
</dbReference>
<protein>
    <recommendedName>
        <fullName evidence="1">Reverse transcriptase domain-containing protein</fullName>
    </recommendedName>
</protein>
<feature type="domain" description="Reverse transcriptase" evidence="1">
    <location>
        <begin position="3"/>
        <end position="90"/>
    </location>
</feature>
<evidence type="ECO:0000313" key="2">
    <source>
        <dbReference type="EMBL" id="MBW0472894.1"/>
    </source>
</evidence>
<comment type="caution">
    <text evidence="2">The sequence shown here is derived from an EMBL/GenBank/DDBJ whole genome shotgun (WGS) entry which is preliminary data.</text>
</comment>
<dbReference type="Gene3D" id="3.30.70.270">
    <property type="match status" value="2"/>
</dbReference>
<accession>A0A9Q3BWN9</accession>
<dbReference type="InterPro" id="IPR043502">
    <property type="entry name" value="DNA/RNA_pol_sf"/>
</dbReference>
<dbReference type="Pfam" id="PF00078">
    <property type="entry name" value="RVT_1"/>
    <property type="match status" value="1"/>
</dbReference>
<gene>
    <name evidence="2" type="ORF">O181_012609</name>
</gene>